<dbReference type="InterPro" id="IPR036291">
    <property type="entry name" value="NAD(P)-bd_dom_sf"/>
</dbReference>
<dbReference type="Proteomes" id="UP000235005">
    <property type="component" value="Unassembled WGS sequence"/>
</dbReference>
<evidence type="ECO:0008006" key="3">
    <source>
        <dbReference type="Google" id="ProtNLM"/>
    </source>
</evidence>
<evidence type="ECO:0000313" key="2">
    <source>
        <dbReference type="Proteomes" id="UP000235005"/>
    </source>
</evidence>
<dbReference type="EMBL" id="PKUS01000001">
    <property type="protein sequence ID" value="PLW70573.1"/>
    <property type="molecule type" value="Genomic_DNA"/>
</dbReference>
<keyword evidence="2" id="KW-1185">Reference proteome</keyword>
<reference evidence="1 2" key="1">
    <citation type="submission" date="2018-01" db="EMBL/GenBank/DDBJ databases">
        <title>The draft genome sequence of Halioglobus lutimaris HF004.</title>
        <authorList>
            <person name="Du Z.-J."/>
            <person name="Shi M.-J."/>
        </authorList>
    </citation>
    <scope>NUCLEOTIDE SEQUENCE [LARGE SCALE GENOMIC DNA]</scope>
    <source>
        <strain evidence="1 2">HF004</strain>
    </source>
</reference>
<protein>
    <recommendedName>
        <fullName evidence="3">NAD(P)-binding domain-containing protein</fullName>
    </recommendedName>
</protein>
<dbReference type="PANTHER" id="PTHR14097">
    <property type="entry name" value="OXIDOREDUCTASE HTATIP2"/>
    <property type="match status" value="1"/>
</dbReference>
<comment type="caution">
    <text evidence="1">The sequence shown here is derived from an EMBL/GenBank/DDBJ whole genome shotgun (WGS) entry which is preliminary data.</text>
</comment>
<sequence>MVTAPANLKMVAIFGASGTAGDGILEAAMANPEISKIHVITRRSTARIDAGIASGKVLMTAHRDYLDYSDIVEQLAEVDAVFWAIGISSIGADEETYRRIHIDFPQQFLKEWINVGTKPSASFHFISSSDISADSTAMWARVKIEAENTLSDLAKDNSLRVIAYRPDYIGPTDEEAHIGQALVYWFFAPVGAAVKAEQIGQAMIEVVIRGDQFANGDKLSNQLILRYSNAYEDRNEVRSANIAGTVNAP</sequence>
<name>A0A2N5X7V8_9GAMM</name>
<dbReference type="Gene3D" id="3.40.50.720">
    <property type="entry name" value="NAD(P)-binding Rossmann-like Domain"/>
    <property type="match status" value="1"/>
</dbReference>
<evidence type="ECO:0000313" key="1">
    <source>
        <dbReference type="EMBL" id="PLW70573.1"/>
    </source>
</evidence>
<dbReference type="PANTHER" id="PTHR14097:SF8">
    <property type="entry name" value="NAD(P)-BINDING DOMAIN-CONTAINING PROTEIN"/>
    <property type="match status" value="1"/>
</dbReference>
<gene>
    <name evidence="1" type="ORF">C0039_00105</name>
</gene>
<organism evidence="1 2">
    <name type="scientific">Pseudohalioglobus lutimaris</name>
    <dbReference type="NCBI Taxonomy" id="1737061"/>
    <lineage>
        <taxon>Bacteria</taxon>
        <taxon>Pseudomonadati</taxon>
        <taxon>Pseudomonadota</taxon>
        <taxon>Gammaproteobacteria</taxon>
        <taxon>Cellvibrionales</taxon>
        <taxon>Halieaceae</taxon>
        <taxon>Pseudohalioglobus</taxon>
    </lineage>
</organism>
<proteinExistence type="predicted"/>
<accession>A0A2N5X7V8</accession>
<dbReference type="SUPFAM" id="SSF51735">
    <property type="entry name" value="NAD(P)-binding Rossmann-fold domains"/>
    <property type="match status" value="1"/>
</dbReference>
<dbReference type="AlphaFoldDB" id="A0A2N5X7V8"/>